<evidence type="ECO:0000313" key="2">
    <source>
        <dbReference type="Proteomes" id="UP000032434"/>
    </source>
</evidence>
<evidence type="ECO:0000313" key="1">
    <source>
        <dbReference type="EMBL" id="CDR30517.1"/>
    </source>
</evidence>
<dbReference type="HOGENOM" id="CLU_1060161_0_0_14"/>
<dbReference type="Proteomes" id="UP000032434">
    <property type="component" value="Chromosome 1"/>
</dbReference>
<dbReference type="KEGG" id="aoc:Aocu_04440"/>
<dbReference type="EMBL" id="LK028559">
    <property type="protein sequence ID" value="CDR30517.1"/>
    <property type="molecule type" value="Genomic_DNA"/>
</dbReference>
<name>A0A061AHR6_9MOLU</name>
<protein>
    <submittedName>
        <fullName evidence="1">Uncharacterized protein</fullName>
    </submittedName>
</protein>
<accession>A0A061AHR6</accession>
<dbReference type="PATRIC" id="fig|35623.3.peg.445"/>
<dbReference type="RefSeq" id="WP_045749057.1">
    <property type="nucleotide sequence ID" value="NZ_FUZK01000003.1"/>
</dbReference>
<keyword evidence="2" id="KW-1185">Reference proteome</keyword>
<reference evidence="2" key="1">
    <citation type="submission" date="2014-05" db="EMBL/GenBank/DDBJ databases">
        <authorList>
            <person name="Kube M."/>
        </authorList>
    </citation>
    <scope>NUCLEOTIDE SEQUENCE [LARGE SCALE GENOMIC DNA]</scope>
</reference>
<gene>
    <name evidence="1" type="ORF">Aocu_04440</name>
</gene>
<sequence>MIKRKYIINPKFLFYDNIEKEYNFYDRLSRLNTVINEQSIQTRIVFPKEVADILSSYIFASNKINLKKRHDIYKIVTMFLSKVKFQTLDEEENCDYIINPESIKNIFESVFPRSFINTIFKNKIFSMLSSEDFDIPIIETEIVISFSEDLRVRVFYIEREKQFFPYFLPSKKHCYLRNYENQDHDSILEKDDHDACYKLIKKAHLSNDNSDSLFAYNKLTDRYIRFNRDGVDGESYHAFPVKIDKDPLLNPRFAEQLKNFFE</sequence>
<organism evidence="1 2">
    <name type="scientific">Acholeplasma oculi</name>
    <dbReference type="NCBI Taxonomy" id="35623"/>
    <lineage>
        <taxon>Bacteria</taxon>
        <taxon>Bacillati</taxon>
        <taxon>Mycoplasmatota</taxon>
        <taxon>Mollicutes</taxon>
        <taxon>Acholeplasmatales</taxon>
        <taxon>Acholeplasmataceae</taxon>
        <taxon>Acholeplasma</taxon>
    </lineage>
</organism>
<dbReference type="AlphaFoldDB" id="A0A061AHR6"/>
<dbReference type="STRING" id="35623.Aocu_04440"/>
<dbReference type="InParanoid" id="A0A061AHR6"/>
<proteinExistence type="predicted"/>